<keyword evidence="1" id="KW-0238">DNA-binding</keyword>
<organism evidence="3 4">
    <name type="scientific">Salmonella phage Lumpael</name>
    <dbReference type="NCBI Taxonomy" id="2488859"/>
    <lineage>
        <taxon>Viruses</taxon>
        <taxon>Duplodnaviria</taxon>
        <taxon>Heunggongvirae</taxon>
        <taxon>Uroviricota</taxon>
        <taxon>Caudoviricetes</taxon>
        <taxon>Murrayvirus</taxon>
        <taxon>Murrayvirus lumpael</taxon>
    </lineage>
</organism>
<dbReference type="SMART" id="SM00530">
    <property type="entry name" value="HTH_XRE"/>
    <property type="match status" value="1"/>
</dbReference>
<protein>
    <submittedName>
        <fullName evidence="3">Transcriptional regulator</fullName>
    </submittedName>
</protein>
<dbReference type="Pfam" id="PF01381">
    <property type="entry name" value="HTH_3"/>
    <property type="match status" value="1"/>
</dbReference>
<keyword evidence="4" id="KW-1185">Reference proteome</keyword>
<dbReference type="PANTHER" id="PTHR46797:SF1">
    <property type="entry name" value="METHYLPHOSPHONATE SYNTHASE"/>
    <property type="match status" value="1"/>
</dbReference>
<dbReference type="InterPro" id="IPR010982">
    <property type="entry name" value="Lambda_DNA-bd_dom_sf"/>
</dbReference>
<dbReference type="PROSITE" id="PS50943">
    <property type="entry name" value="HTH_CROC1"/>
    <property type="match status" value="1"/>
</dbReference>
<dbReference type="Proteomes" id="UP000270437">
    <property type="component" value="Segment"/>
</dbReference>
<evidence type="ECO:0000313" key="4">
    <source>
        <dbReference type="Proteomes" id="UP000270437"/>
    </source>
</evidence>
<sequence length="77" mass="8593">MKEPNMAELKAVCLVKQVREAKGIQQKELAERIGMIPHQLSRYENGHELPSVTNLCRIAKALDVSIADLIETGVNHD</sequence>
<dbReference type="InterPro" id="IPR050807">
    <property type="entry name" value="TransReg_Diox_bact_type"/>
</dbReference>
<evidence type="ECO:0000313" key="3">
    <source>
        <dbReference type="EMBL" id="AZF88787.1"/>
    </source>
</evidence>
<evidence type="ECO:0000256" key="1">
    <source>
        <dbReference type="ARBA" id="ARBA00023125"/>
    </source>
</evidence>
<dbReference type="GO" id="GO:0003677">
    <property type="term" value="F:DNA binding"/>
    <property type="evidence" value="ECO:0007669"/>
    <property type="project" value="UniProtKB-KW"/>
</dbReference>
<dbReference type="GeneID" id="55008285"/>
<dbReference type="CDD" id="cd00093">
    <property type="entry name" value="HTH_XRE"/>
    <property type="match status" value="1"/>
</dbReference>
<evidence type="ECO:0000259" key="2">
    <source>
        <dbReference type="PROSITE" id="PS50943"/>
    </source>
</evidence>
<dbReference type="EMBL" id="MK125141">
    <property type="protein sequence ID" value="AZF88787.1"/>
    <property type="molecule type" value="Genomic_DNA"/>
</dbReference>
<accession>A0A3G8F5N2</accession>
<dbReference type="PANTHER" id="PTHR46797">
    <property type="entry name" value="HTH-TYPE TRANSCRIPTIONAL REGULATOR"/>
    <property type="match status" value="1"/>
</dbReference>
<dbReference type="RefSeq" id="YP_009816972.1">
    <property type="nucleotide sequence ID" value="NC_048113.1"/>
</dbReference>
<dbReference type="InterPro" id="IPR001387">
    <property type="entry name" value="Cro/C1-type_HTH"/>
</dbReference>
<reference evidence="4" key="1">
    <citation type="submission" date="2018-11" db="EMBL/GenBank/DDBJ databases">
        <authorList>
            <person name="Olsen N.S."/>
            <person name="Kot W."/>
            <person name="Hansen L.H."/>
        </authorList>
    </citation>
    <scope>NUCLEOTIDE SEQUENCE [LARGE SCALE GENOMIC DNA]</scope>
</reference>
<dbReference type="GO" id="GO:0003700">
    <property type="term" value="F:DNA-binding transcription factor activity"/>
    <property type="evidence" value="ECO:0007669"/>
    <property type="project" value="TreeGrafter"/>
</dbReference>
<feature type="domain" description="HTH cro/C1-type" evidence="2">
    <location>
        <begin position="15"/>
        <end position="69"/>
    </location>
</feature>
<dbReference type="Gene3D" id="1.10.260.40">
    <property type="entry name" value="lambda repressor-like DNA-binding domains"/>
    <property type="match status" value="1"/>
</dbReference>
<dbReference type="KEGG" id="vg:55008285"/>
<name>A0A3G8F5N2_9CAUD</name>
<dbReference type="SUPFAM" id="SSF47413">
    <property type="entry name" value="lambda repressor-like DNA-binding domains"/>
    <property type="match status" value="1"/>
</dbReference>
<proteinExistence type="predicted"/>